<comment type="function">
    <text evidence="9">Converts adenosine-3',5'-bisphosphate (PAP) to AMP.</text>
</comment>
<dbReference type="EMBL" id="SLWK01000006">
    <property type="protein sequence ID" value="TCO07935.1"/>
    <property type="molecule type" value="Genomic_DNA"/>
</dbReference>
<dbReference type="Gene3D" id="3.30.540.10">
    <property type="entry name" value="Fructose-1,6-Bisphosphatase, subunit A, domain 1"/>
    <property type="match status" value="1"/>
</dbReference>
<dbReference type="InterPro" id="IPR020583">
    <property type="entry name" value="Inositol_monoP_metal-BS"/>
</dbReference>
<dbReference type="EC" id="3.1.3.7" evidence="9"/>
<evidence type="ECO:0000256" key="6">
    <source>
        <dbReference type="ARBA" id="ARBA00022801"/>
    </source>
</evidence>
<evidence type="ECO:0000256" key="2">
    <source>
        <dbReference type="ARBA" id="ARBA00005289"/>
    </source>
</evidence>
<dbReference type="GO" id="GO:0005886">
    <property type="term" value="C:plasma membrane"/>
    <property type="evidence" value="ECO:0007669"/>
    <property type="project" value="UniProtKB-SubCell"/>
</dbReference>
<gene>
    <name evidence="9" type="primary">cysQ</name>
    <name evidence="11" type="ORF">EV194_10676</name>
</gene>
<feature type="binding site" evidence="10">
    <location>
        <position position="66"/>
    </location>
    <ligand>
        <name>Mg(2+)</name>
        <dbReference type="ChEBI" id="CHEBI:18420"/>
        <label>1</label>
        <note>catalytic</note>
    </ligand>
</feature>
<keyword evidence="6 9" id="KW-0378">Hydrolase</keyword>
<dbReference type="PROSITE" id="PS00630">
    <property type="entry name" value="IMP_2"/>
    <property type="match status" value="1"/>
</dbReference>
<proteinExistence type="inferred from homology"/>
<feature type="binding site" evidence="9">
    <location>
        <position position="66"/>
    </location>
    <ligand>
        <name>substrate</name>
    </ligand>
</feature>
<dbReference type="InterPro" id="IPR050725">
    <property type="entry name" value="CysQ/Inositol_MonoPase"/>
</dbReference>
<comment type="similarity">
    <text evidence="2 9">Belongs to the inositol monophosphatase superfamily. CysQ family.</text>
</comment>
<dbReference type="Gene3D" id="3.40.190.80">
    <property type="match status" value="1"/>
</dbReference>
<feature type="binding site" evidence="9">
    <location>
        <position position="86"/>
    </location>
    <ligand>
        <name>Mg(2+)</name>
        <dbReference type="ChEBI" id="CHEBI:18420"/>
        <label>1</label>
    </ligand>
</feature>
<dbReference type="NCBIfam" id="TIGR01331">
    <property type="entry name" value="bisphos_cysQ"/>
    <property type="match status" value="1"/>
</dbReference>
<keyword evidence="3 9" id="KW-1003">Cell membrane</keyword>
<keyword evidence="8 9" id="KW-0472">Membrane</keyword>
<feature type="binding site" evidence="9">
    <location>
        <position position="66"/>
    </location>
    <ligand>
        <name>Mg(2+)</name>
        <dbReference type="ChEBI" id="CHEBI:18420"/>
        <label>1</label>
    </ligand>
</feature>
<name>A0A4R2GHM8_9BACT</name>
<keyword evidence="5 9" id="KW-0479">Metal-binding</keyword>
<feature type="binding site" evidence="9">
    <location>
        <position position="89"/>
    </location>
    <ligand>
        <name>Mg(2+)</name>
        <dbReference type="ChEBI" id="CHEBI:18420"/>
        <label>2</label>
    </ligand>
</feature>
<dbReference type="GO" id="GO:0000287">
    <property type="term" value="F:magnesium ion binding"/>
    <property type="evidence" value="ECO:0007669"/>
    <property type="project" value="UniProtKB-UniRule"/>
</dbReference>
<sequence>MDFISTYRTAFIAALEAGSAILEVYNSDEFNVTRKSDNTPVTLADMKSHQIIHSRLKSTNIPVLSEEDSPEHQKKIKTEEKYWLIDPLDGTYEFISRNGEFTVNIAFVENEQPVFGVIYIPCSNLLFAGAINQQACMWENISPGNAPSVAALLSKKISLPLSKSNDVLTVVASKSHLSPETIDFIKSIDQKLKPVQIHQTGSSIKFCKVATGEADLYPRMDSIMEWDTAAGQAIIEAAGGCVLTWPDGDSLRCNHTDFRSPNFLAVAPGRECKQFFR</sequence>
<evidence type="ECO:0000256" key="3">
    <source>
        <dbReference type="ARBA" id="ARBA00022475"/>
    </source>
</evidence>
<evidence type="ECO:0000256" key="4">
    <source>
        <dbReference type="ARBA" id="ARBA00022519"/>
    </source>
</evidence>
<dbReference type="InterPro" id="IPR006240">
    <property type="entry name" value="CysQ"/>
</dbReference>
<keyword evidence="7 9" id="KW-0460">Magnesium</keyword>
<keyword evidence="4" id="KW-0997">Cell inner membrane</keyword>
<protein>
    <recommendedName>
        <fullName evidence="9">3'(2'),5'-bisphosphate nucleotidase CysQ</fullName>
        <ecNumber evidence="9">3.1.3.7</ecNumber>
    </recommendedName>
    <alternativeName>
        <fullName evidence="9">3'(2'),5-bisphosphonucleoside 3'(2')-phosphohydrolase</fullName>
    </alternativeName>
    <alternativeName>
        <fullName evidence="9">3'-phosphoadenosine 5'-phosphate phosphatase</fullName>
        <shortName evidence="9">PAP phosphatase</shortName>
    </alternativeName>
</protein>
<evidence type="ECO:0000313" key="11">
    <source>
        <dbReference type="EMBL" id="TCO07935.1"/>
    </source>
</evidence>
<organism evidence="11 12">
    <name type="scientific">Natronoflexus pectinivorans</name>
    <dbReference type="NCBI Taxonomy" id="682526"/>
    <lineage>
        <taxon>Bacteria</taxon>
        <taxon>Pseudomonadati</taxon>
        <taxon>Bacteroidota</taxon>
        <taxon>Bacteroidia</taxon>
        <taxon>Marinilabiliales</taxon>
        <taxon>Marinilabiliaceae</taxon>
        <taxon>Natronoflexus</taxon>
    </lineage>
</organism>
<evidence type="ECO:0000256" key="5">
    <source>
        <dbReference type="ARBA" id="ARBA00022723"/>
    </source>
</evidence>
<evidence type="ECO:0000256" key="8">
    <source>
        <dbReference type="ARBA" id="ARBA00023136"/>
    </source>
</evidence>
<dbReference type="GO" id="GO:0046854">
    <property type="term" value="P:phosphatidylinositol phosphate biosynthetic process"/>
    <property type="evidence" value="ECO:0007669"/>
    <property type="project" value="InterPro"/>
</dbReference>
<feature type="binding site" evidence="9">
    <location>
        <position position="227"/>
    </location>
    <ligand>
        <name>substrate</name>
    </ligand>
</feature>
<feature type="binding site" evidence="10">
    <location>
        <position position="86"/>
    </location>
    <ligand>
        <name>Mg(2+)</name>
        <dbReference type="ChEBI" id="CHEBI:18420"/>
        <label>1</label>
        <note>catalytic</note>
    </ligand>
</feature>
<dbReference type="AlphaFoldDB" id="A0A4R2GHM8"/>
<feature type="binding site" evidence="9">
    <location>
        <position position="88"/>
    </location>
    <ligand>
        <name>Mg(2+)</name>
        <dbReference type="ChEBI" id="CHEBI:18420"/>
        <label>1</label>
    </ligand>
</feature>
<dbReference type="GO" id="GO:0000103">
    <property type="term" value="P:sulfate assimilation"/>
    <property type="evidence" value="ECO:0007669"/>
    <property type="project" value="TreeGrafter"/>
</dbReference>
<accession>A0A4R2GHM8</accession>
<dbReference type="GO" id="GO:0050427">
    <property type="term" value="P:3'-phosphoadenosine 5'-phosphosulfate metabolic process"/>
    <property type="evidence" value="ECO:0007669"/>
    <property type="project" value="TreeGrafter"/>
</dbReference>
<dbReference type="InterPro" id="IPR020550">
    <property type="entry name" value="Inositol_monophosphatase_CS"/>
</dbReference>
<dbReference type="HAMAP" id="MF_02095">
    <property type="entry name" value="CysQ"/>
    <property type="match status" value="1"/>
</dbReference>
<dbReference type="CDD" id="cd01638">
    <property type="entry name" value="CysQ"/>
    <property type="match status" value="1"/>
</dbReference>
<feature type="binding site" evidence="10">
    <location>
        <position position="89"/>
    </location>
    <ligand>
        <name>Mg(2+)</name>
        <dbReference type="ChEBI" id="CHEBI:18420"/>
        <label>1</label>
        <note>catalytic</note>
    </ligand>
</feature>
<dbReference type="InterPro" id="IPR000760">
    <property type="entry name" value="Inositol_monophosphatase-like"/>
</dbReference>
<dbReference type="PROSITE" id="PS00629">
    <property type="entry name" value="IMP_1"/>
    <property type="match status" value="1"/>
</dbReference>
<dbReference type="SUPFAM" id="SSF56655">
    <property type="entry name" value="Carbohydrate phosphatase"/>
    <property type="match status" value="1"/>
</dbReference>
<dbReference type="OrthoDB" id="9772456at2"/>
<dbReference type="Proteomes" id="UP000295221">
    <property type="component" value="Unassembled WGS sequence"/>
</dbReference>
<dbReference type="PANTHER" id="PTHR43028:SF5">
    <property type="entry name" value="3'(2'),5'-BISPHOSPHATE NUCLEOTIDASE 1"/>
    <property type="match status" value="1"/>
</dbReference>
<evidence type="ECO:0000256" key="10">
    <source>
        <dbReference type="PIRSR" id="PIRSR600760-2"/>
    </source>
</evidence>
<keyword evidence="12" id="KW-1185">Reference proteome</keyword>
<dbReference type="PANTHER" id="PTHR43028">
    <property type="entry name" value="3'(2'),5'-BISPHOSPHATE NUCLEOTIDASE 1"/>
    <property type="match status" value="1"/>
</dbReference>
<dbReference type="GO" id="GO:0008441">
    <property type="term" value="F:3'(2'),5'-bisphosphate nucleotidase activity"/>
    <property type="evidence" value="ECO:0007669"/>
    <property type="project" value="UniProtKB-UniRule"/>
</dbReference>
<feature type="binding site" evidence="9">
    <location>
        <position position="86"/>
    </location>
    <ligand>
        <name>Mg(2+)</name>
        <dbReference type="ChEBI" id="CHEBI:18420"/>
        <label>2</label>
    </ligand>
</feature>
<comment type="subcellular location">
    <subcellularLocation>
        <location evidence="9">Cell membrane</location>
        <topology evidence="9">Peripheral membrane protein</topology>
        <orientation evidence="9">Cytoplasmic side</orientation>
    </subcellularLocation>
</comment>
<feature type="binding site" evidence="10">
    <location>
        <position position="88"/>
    </location>
    <ligand>
        <name>Mg(2+)</name>
        <dbReference type="ChEBI" id="CHEBI:18420"/>
        <label>1</label>
        <note>catalytic</note>
    </ligand>
</feature>
<evidence type="ECO:0000256" key="1">
    <source>
        <dbReference type="ARBA" id="ARBA00001625"/>
    </source>
</evidence>
<comment type="caution">
    <text evidence="11">The sequence shown here is derived from an EMBL/GenBank/DDBJ whole genome shotgun (WGS) entry which is preliminary data.</text>
</comment>
<reference evidence="11 12" key="1">
    <citation type="submission" date="2019-03" db="EMBL/GenBank/DDBJ databases">
        <title>Genomic Encyclopedia of Type Strains, Phase IV (KMG-IV): sequencing the most valuable type-strain genomes for metagenomic binning, comparative biology and taxonomic classification.</title>
        <authorList>
            <person name="Goeker M."/>
        </authorList>
    </citation>
    <scope>NUCLEOTIDE SEQUENCE [LARGE SCALE GENOMIC DNA]</scope>
    <source>
        <strain evidence="11 12">DSM 24179</strain>
    </source>
</reference>
<feature type="binding site" evidence="10">
    <location>
        <position position="227"/>
    </location>
    <ligand>
        <name>Mg(2+)</name>
        <dbReference type="ChEBI" id="CHEBI:18420"/>
        <label>1</label>
        <note>catalytic</note>
    </ligand>
</feature>
<comment type="cofactor">
    <cofactor evidence="9 10">
        <name>Mg(2+)</name>
        <dbReference type="ChEBI" id="CHEBI:18420"/>
    </cofactor>
</comment>
<comment type="catalytic activity">
    <reaction evidence="1 9">
        <text>adenosine 3',5'-bisphosphate + H2O = AMP + phosphate</text>
        <dbReference type="Rhea" id="RHEA:10040"/>
        <dbReference type="ChEBI" id="CHEBI:15377"/>
        <dbReference type="ChEBI" id="CHEBI:43474"/>
        <dbReference type="ChEBI" id="CHEBI:58343"/>
        <dbReference type="ChEBI" id="CHEBI:456215"/>
        <dbReference type="EC" id="3.1.3.7"/>
    </reaction>
</comment>
<dbReference type="Pfam" id="PF00459">
    <property type="entry name" value="Inositol_P"/>
    <property type="match status" value="1"/>
</dbReference>
<feature type="binding site" evidence="9">
    <location>
        <begin position="88"/>
        <end position="91"/>
    </location>
    <ligand>
        <name>substrate</name>
    </ligand>
</feature>
<evidence type="ECO:0000256" key="7">
    <source>
        <dbReference type="ARBA" id="ARBA00022842"/>
    </source>
</evidence>
<evidence type="ECO:0000313" key="12">
    <source>
        <dbReference type="Proteomes" id="UP000295221"/>
    </source>
</evidence>
<feature type="binding site" evidence="9">
    <location>
        <position position="227"/>
    </location>
    <ligand>
        <name>Mg(2+)</name>
        <dbReference type="ChEBI" id="CHEBI:18420"/>
        <label>2</label>
    </ligand>
</feature>
<evidence type="ECO:0000256" key="9">
    <source>
        <dbReference type="HAMAP-Rule" id="MF_02095"/>
    </source>
</evidence>
<dbReference type="RefSeq" id="WP_132433838.1">
    <property type="nucleotide sequence ID" value="NZ_SLWK01000006.1"/>
</dbReference>